<evidence type="ECO:0000256" key="1">
    <source>
        <dbReference type="ARBA" id="ARBA00000527"/>
    </source>
</evidence>
<keyword evidence="8 11" id="KW-0547">Nucleotide-binding</keyword>
<comment type="catalytic activity">
    <reaction evidence="2">
        <text>a nucleoside 2',3'-cyclic phosphate + H2O = a nucleoside 3'-phosphate + H(+)</text>
        <dbReference type="Rhea" id="RHEA:19621"/>
        <dbReference type="ChEBI" id="CHEBI:15377"/>
        <dbReference type="ChEBI" id="CHEBI:15378"/>
        <dbReference type="ChEBI" id="CHEBI:66949"/>
        <dbReference type="ChEBI" id="CHEBI:66954"/>
        <dbReference type="EC" id="3.1.4.16"/>
    </reaction>
</comment>
<evidence type="ECO:0000313" key="14">
    <source>
        <dbReference type="EMBL" id="TCW33052.1"/>
    </source>
</evidence>
<dbReference type="CDD" id="cd07410">
    <property type="entry name" value="MPP_CpdB_N"/>
    <property type="match status" value="1"/>
</dbReference>
<dbReference type="InterPro" id="IPR008334">
    <property type="entry name" value="5'-Nucleotdase_C"/>
</dbReference>
<evidence type="ECO:0000256" key="4">
    <source>
        <dbReference type="ARBA" id="ARBA00004196"/>
    </source>
</evidence>
<feature type="chain" id="PRO_5044963449" evidence="11">
    <location>
        <begin position="22"/>
        <end position="635"/>
    </location>
</feature>
<protein>
    <submittedName>
        <fullName evidence="14">2',3'-cyclic-nucleotide 2'-phosphodiesterase/3'-nucleotidase</fullName>
    </submittedName>
</protein>
<gene>
    <name evidence="14" type="ORF">EV669_102351</name>
</gene>
<evidence type="ECO:0000256" key="6">
    <source>
        <dbReference type="ARBA" id="ARBA00022723"/>
    </source>
</evidence>
<evidence type="ECO:0000256" key="11">
    <source>
        <dbReference type="RuleBase" id="RU362119"/>
    </source>
</evidence>
<organism evidence="14 15">
    <name type="scientific">Gulbenkiania mobilis</name>
    <dbReference type="NCBI Taxonomy" id="397457"/>
    <lineage>
        <taxon>Bacteria</taxon>
        <taxon>Pseudomonadati</taxon>
        <taxon>Pseudomonadota</taxon>
        <taxon>Betaproteobacteria</taxon>
        <taxon>Neisseriales</taxon>
        <taxon>Chromobacteriaceae</taxon>
        <taxon>Gulbenkiania</taxon>
    </lineage>
</organism>
<keyword evidence="15" id="KW-1185">Reference proteome</keyword>
<dbReference type="InterPro" id="IPR006179">
    <property type="entry name" value="5_nucleotidase/apyrase"/>
</dbReference>
<evidence type="ECO:0000313" key="15">
    <source>
        <dbReference type="Proteomes" id="UP000294801"/>
    </source>
</evidence>
<dbReference type="PANTHER" id="PTHR11575:SF6">
    <property type="entry name" value="2',3'-CYCLIC-NUCLEOTIDE 2'-PHOSPHODIESTERASE_3'-NUCLEOTIDASE"/>
    <property type="match status" value="1"/>
</dbReference>
<evidence type="ECO:0000259" key="12">
    <source>
        <dbReference type="Pfam" id="PF00149"/>
    </source>
</evidence>
<evidence type="ECO:0000256" key="2">
    <source>
        <dbReference type="ARBA" id="ARBA00001730"/>
    </source>
</evidence>
<accession>A0ABY2CZY7</accession>
<evidence type="ECO:0000256" key="5">
    <source>
        <dbReference type="ARBA" id="ARBA00006654"/>
    </source>
</evidence>
<comment type="similarity">
    <text evidence="5 11">Belongs to the 5'-nucleotidase family.</text>
</comment>
<dbReference type="InterPro" id="IPR006146">
    <property type="entry name" value="5'-Nucleotdase_CS"/>
</dbReference>
<dbReference type="Pfam" id="PF00149">
    <property type="entry name" value="Metallophos"/>
    <property type="match status" value="1"/>
</dbReference>
<keyword evidence="6" id="KW-0479">Metal-binding</keyword>
<sequence>MQTPLLPLTLVAALVSANVLAAPVKLRLLETSDIHMNLVNYDYYQDKTTDEFGLAKTISLIKAARAESPNSVLIDNGDLLQGSPMGDLVARIKPLKAGETHPAYRVMNALAYDAGNLGNHEFNFGLPFLMRSLKGAAFPVVSANVVQANTGKPLRPPYVLLKRTLKDEDGKPQRLTIGVIGFVPPQIMQWDKANLEGRVRTLDIVETARRYVPEMRRKGADLVVAVAHSGFEKGETPRFAENSVAGLAEVPGIDALLFGHAHAEFPSAAFADYPKVDVGRGTINRVPAVMPGRWGDHLGLVDLTLDRVNGKWAVTDRQASLRPIYDRKAKKAIVPTDPMVMALVGHTHEDTLAYVRAQVAETAAPVYSYFAQVADDPSVQIVSQAQLWYARNAVRGTEYETLPLLSAAAPFKAGGRQGWSYYTDIAPGPLAIKHLADLYIYPNTLKVVKVSGRTVREWLEMSAGQFNRIDPKGPAAQALINPDFRSYNFDTIDGVNYQVDVTQPARYDLNGKLVAPDSHRIVNLTYNGQPIDENASFLVVTNNYRAAGGGNFPGLSGKEIVVDAPDENREALARYLASEKRVNPSRDNNWRILPVPGISLRFATGAGALAHLSRHPEYRLVKENGDGSVTLELAQ</sequence>
<dbReference type="PRINTS" id="PR01607">
    <property type="entry name" value="APYRASEFAMLY"/>
</dbReference>
<keyword evidence="9 11" id="KW-0378">Hydrolase</keyword>
<dbReference type="NCBIfam" id="NF006938">
    <property type="entry name" value="PRK09420.1"/>
    <property type="match status" value="1"/>
</dbReference>
<comment type="caution">
    <text evidence="14">The sequence shown here is derived from an EMBL/GenBank/DDBJ whole genome shotgun (WGS) entry which is preliminary data.</text>
</comment>
<dbReference type="RefSeq" id="WP_132098000.1">
    <property type="nucleotide sequence ID" value="NZ_SMDA01000002.1"/>
</dbReference>
<evidence type="ECO:0000256" key="9">
    <source>
        <dbReference type="ARBA" id="ARBA00022801"/>
    </source>
</evidence>
<feature type="domain" description="5'-Nucleotidase C-terminal" evidence="13">
    <location>
        <begin position="374"/>
        <end position="555"/>
    </location>
</feature>
<dbReference type="Pfam" id="PF02872">
    <property type="entry name" value="5_nucleotid_C"/>
    <property type="match status" value="1"/>
</dbReference>
<evidence type="ECO:0000259" key="13">
    <source>
        <dbReference type="Pfam" id="PF02872"/>
    </source>
</evidence>
<comment type="subcellular location">
    <subcellularLocation>
        <location evidence="4">Cell envelope</location>
    </subcellularLocation>
</comment>
<dbReference type="InterPro" id="IPR041827">
    <property type="entry name" value="CpdB_N"/>
</dbReference>
<dbReference type="Gene3D" id="3.60.21.10">
    <property type="match status" value="1"/>
</dbReference>
<reference evidence="14 15" key="1">
    <citation type="submission" date="2019-03" db="EMBL/GenBank/DDBJ databases">
        <title>Genomic Encyclopedia of Type Strains, Phase IV (KMG-IV): sequencing the most valuable type-strain genomes for metagenomic binning, comparative biology and taxonomic classification.</title>
        <authorList>
            <person name="Goeker M."/>
        </authorList>
    </citation>
    <scope>NUCLEOTIDE SEQUENCE [LARGE SCALE GENOMIC DNA]</scope>
    <source>
        <strain evidence="14 15">DSM 18507</strain>
    </source>
</reference>
<comment type="catalytic activity">
    <reaction evidence="1">
        <text>a ribonucleoside 3'-phosphate + H2O = a ribonucleoside + phosphate</text>
        <dbReference type="Rhea" id="RHEA:10144"/>
        <dbReference type="ChEBI" id="CHEBI:13197"/>
        <dbReference type="ChEBI" id="CHEBI:15377"/>
        <dbReference type="ChEBI" id="CHEBI:18254"/>
        <dbReference type="ChEBI" id="CHEBI:43474"/>
        <dbReference type="EC" id="3.1.3.6"/>
    </reaction>
</comment>
<dbReference type="SUPFAM" id="SSF56300">
    <property type="entry name" value="Metallo-dependent phosphatases"/>
    <property type="match status" value="1"/>
</dbReference>
<comment type="cofactor">
    <cofactor evidence="3">
        <name>a divalent metal cation</name>
        <dbReference type="ChEBI" id="CHEBI:60240"/>
    </cofactor>
</comment>
<dbReference type="Gene3D" id="3.90.780.10">
    <property type="entry name" value="5'-Nucleotidase, C-terminal domain"/>
    <property type="match status" value="1"/>
</dbReference>
<name>A0ABY2CZY7_GULMO</name>
<dbReference type="SUPFAM" id="SSF55816">
    <property type="entry name" value="5'-nucleotidase (syn. UDP-sugar hydrolase), C-terminal domain"/>
    <property type="match status" value="1"/>
</dbReference>
<dbReference type="PANTHER" id="PTHR11575">
    <property type="entry name" value="5'-NUCLEOTIDASE-RELATED"/>
    <property type="match status" value="1"/>
</dbReference>
<feature type="signal peptide" evidence="11">
    <location>
        <begin position="1"/>
        <end position="21"/>
    </location>
</feature>
<evidence type="ECO:0000256" key="10">
    <source>
        <dbReference type="ARBA" id="ARBA00023268"/>
    </source>
</evidence>
<evidence type="ECO:0000256" key="8">
    <source>
        <dbReference type="ARBA" id="ARBA00022741"/>
    </source>
</evidence>
<dbReference type="PROSITE" id="PS00786">
    <property type="entry name" value="5_NUCLEOTIDASE_2"/>
    <property type="match status" value="1"/>
</dbReference>
<dbReference type="InterPro" id="IPR004843">
    <property type="entry name" value="Calcineurin-like_PHP"/>
</dbReference>
<keyword evidence="7 11" id="KW-0732">Signal</keyword>
<evidence type="ECO:0000256" key="3">
    <source>
        <dbReference type="ARBA" id="ARBA00001968"/>
    </source>
</evidence>
<keyword evidence="10" id="KW-0511">Multifunctional enzyme</keyword>
<dbReference type="EMBL" id="SMDA01000002">
    <property type="protein sequence ID" value="TCW33052.1"/>
    <property type="molecule type" value="Genomic_DNA"/>
</dbReference>
<dbReference type="InterPro" id="IPR036907">
    <property type="entry name" value="5'-Nucleotdase_C_sf"/>
</dbReference>
<dbReference type="InterPro" id="IPR029052">
    <property type="entry name" value="Metallo-depent_PP-like"/>
</dbReference>
<proteinExistence type="inferred from homology"/>
<feature type="domain" description="Calcineurin-like phosphoesterase" evidence="12">
    <location>
        <begin position="27"/>
        <end position="263"/>
    </location>
</feature>
<evidence type="ECO:0000256" key="7">
    <source>
        <dbReference type="ARBA" id="ARBA00022729"/>
    </source>
</evidence>
<dbReference type="Proteomes" id="UP000294801">
    <property type="component" value="Unassembled WGS sequence"/>
</dbReference>